<organism evidence="5 6">
    <name type="scientific">Streptomyces subrutilus</name>
    <dbReference type="NCBI Taxonomy" id="36818"/>
    <lineage>
        <taxon>Bacteria</taxon>
        <taxon>Bacillati</taxon>
        <taxon>Actinomycetota</taxon>
        <taxon>Actinomycetes</taxon>
        <taxon>Kitasatosporales</taxon>
        <taxon>Streptomycetaceae</taxon>
        <taxon>Streptomyces</taxon>
    </lineage>
</organism>
<evidence type="ECO:0000256" key="1">
    <source>
        <dbReference type="ARBA" id="ARBA00022679"/>
    </source>
</evidence>
<evidence type="ECO:0000259" key="4">
    <source>
        <dbReference type="PROSITE" id="PS51186"/>
    </source>
</evidence>
<evidence type="ECO:0000256" key="3">
    <source>
        <dbReference type="SAM" id="MobiDB-lite"/>
    </source>
</evidence>
<dbReference type="InterPro" id="IPR000182">
    <property type="entry name" value="GNAT_dom"/>
</dbReference>
<dbReference type="AlphaFoldDB" id="A0A1E5PNP5"/>
<evidence type="ECO:0000313" key="5">
    <source>
        <dbReference type="EMBL" id="OEJ31191.1"/>
    </source>
</evidence>
<dbReference type="PANTHER" id="PTHR43420:SF44">
    <property type="entry name" value="ACETYLTRANSFERASE YPEA"/>
    <property type="match status" value="1"/>
</dbReference>
<evidence type="ECO:0000313" key="6">
    <source>
        <dbReference type="Proteomes" id="UP000095705"/>
    </source>
</evidence>
<dbReference type="SUPFAM" id="SSF55729">
    <property type="entry name" value="Acyl-CoA N-acyltransferases (Nat)"/>
    <property type="match status" value="2"/>
</dbReference>
<name>A0A1E5PNP5_9ACTN</name>
<feature type="domain" description="N-acetyltransferase" evidence="4">
    <location>
        <begin position="126"/>
        <end position="280"/>
    </location>
</feature>
<dbReference type="CDD" id="cd04301">
    <property type="entry name" value="NAT_SF"/>
    <property type="match status" value="1"/>
</dbReference>
<keyword evidence="2" id="KW-0012">Acyltransferase</keyword>
<dbReference type="PROSITE" id="PS51186">
    <property type="entry name" value="GNAT"/>
    <property type="match status" value="2"/>
</dbReference>
<feature type="region of interest" description="Disordered" evidence="3">
    <location>
        <begin position="1"/>
        <end position="20"/>
    </location>
</feature>
<dbReference type="RefSeq" id="WP_069919496.1">
    <property type="nucleotide sequence ID" value="NZ_MEHK01000001.1"/>
</dbReference>
<dbReference type="Pfam" id="PF00583">
    <property type="entry name" value="Acetyltransf_1"/>
    <property type="match status" value="2"/>
</dbReference>
<dbReference type="Gene3D" id="3.40.630.30">
    <property type="match status" value="2"/>
</dbReference>
<reference evidence="5 6" key="1">
    <citation type="submission" date="2016-08" db="EMBL/GenBank/DDBJ databases">
        <title>The complete genome of Streptomyces subrutilus 10-1-1.</title>
        <authorList>
            <person name="Chen X."/>
        </authorList>
    </citation>
    <scope>NUCLEOTIDE SEQUENCE [LARGE SCALE GENOMIC DNA]</scope>
    <source>
        <strain evidence="5 6">10-1-1</strain>
    </source>
</reference>
<accession>A0A1E5PNP5</accession>
<proteinExistence type="predicted"/>
<feature type="domain" description="N-acetyltransferase" evidence="4">
    <location>
        <begin position="1"/>
        <end position="125"/>
    </location>
</feature>
<keyword evidence="6" id="KW-1185">Reference proteome</keyword>
<feature type="compositionally biased region" description="Polar residues" evidence="3">
    <location>
        <begin position="1"/>
        <end position="15"/>
    </location>
</feature>
<keyword evidence="1 5" id="KW-0808">Transferase</keyword>
<dbReference type="InterPro" id="IPR050680">
    <property type="entry name" value="YpeA/RimI_acetyltransf"/>
</dbReference>
<evidence type="ECO:0000256" key="2">
    <source>
        <dbReference type="ARBA" id="ARBA00023315"/>
    </source>
</evidence>
<dbReference type="EMBL" id="MEHK01000001">
    <property type="protein sequence ID" value="OEJ31191.1"/>
    <property type="molecule type" value="Genomic_DNA"/>
</dbReference>
<dbReference type="PANTHER" id="PTHR43420">
    <property type="entry name" value="ACETYLTRANSFERASE"/>
    <property type="match status" value="1"/>
</dbReference>
<gene>
    <name evidence="5" type="ORF">BGK67_07355</name>
</gene>
<dbReference type="STRING" id="36818.BGK67_07355"/>
<sequence>MTTTLRPAQPLQQHSDGTRSRTYAVRVNSRHVGSLELATRSAAQPQVGVIRGLWIDEPDRGRGRGTVAALAAEEVLRSWRCTSIAVSVPADAPRALRLATALGYRETGRVMAKDLPAEPPALPADSTGRPMTEAEFDAWLEPGIVEYAGRLTAPGMTAEQGLAASRAEHARLLPAGRDTPGATFLVLEGPGGGGLGALWVGERDLPGLGPVPYVYDVEVAAEHRGRGHGRTLMLLAEHTALAAGSRTLGLHVVEGNVPARRLYASLGYRDIAVNAVKALV</sequence>
<protein>
    <submittedName>
        <fullName evidence="5">GNAT family N-acetyltransferase</fullName>
    </submittedName>
</protein>
<dbReference type="InterPro" id="IPR016181">
    <property type="entry name" value="Acyl_CoA_acyltransferase"/>
</dbReference>
<comment type="caution">
    <text evidence="5">The sequence shown here is derived from an EMBL/GenBank/DDBJ whole genome shotgun (WGS) entry which is preliminary data.</text>
</comment>
<dbReference type="Proteomes" id="UP000095705">
    <property type="component" value="Unassembled WGS sequence"/>
</dbReference>
<dbReference type="GO" id="GO:0016747">
    <property type="term" value="F:acyltransferase activity, transferring groups other than amino-acyl groups"/>
    <property type="evidence" value="ECO:0007669"/>
    <property type="project" value="InterPro"/>
</dbReference>